<protein>
    <submittedName>
        <fullName evidence="1">Uncharacterized protein</fullName>
    </submittedName>
</protein>
<reference evidence="1 2" key="1">
    <citation type="submission" date="2019-09" db="EMBL/GenBank/DDBJ databases">
        <title>The hologenome of the rock-dwelling lichen Lasallia pustulata.</title>
        <authorList>
            <person name="Greshake Tzovaras B."/>
            <person name="Segers F."/>
            <person name="Bicker A."/>
            <person name="Dal Grande F."/>
            <person name="Otte J."/>
            <person name="Hankeln T."/>
            <person name="Schmitt I."/>
            <person name="Ebersberger I."/>
        </authorList>
    </citation>
    <scope>NUCLEOTIDE SEQUENCE [LARGE SCALE GENOMIC DNA]</scope>
    <source>
        <strain evidence="1">A1-1</strain>
    </source>
</reference>
<accession>A0A5M8PX89</accession>
<name>A0A5M8PX89_9LECA</name>
<proteinExistence type="predicted"/>
<dbReference type="Proteomes" id="UP000324767">
    <property type="component" value="Unassembled WGS sequence"/>
</dbReference>
<dbReference type="EMBL" id="VXIT01000003">
    <property type="protein sequence ID" value="KAA6413686.1"/>
    <property type="molecule type" value="Genomic_DNA"/>
</dbReference>
<dbReference type="AlphaFoldDB" id="A0A5M8PX89"/>
<organism evidence="1 2">
    <name type="scientific">Lasallia pustulata</name>
    <dbReference type="NCBI Taxonomy" id="136370"/>
    <lineage>
        <taxon>Eukaryota</taxon>
        <taxon>Fungi</taxon>
        <taxon>Dikarya</taxon>
        <taxon>Ascomycota</taxon>
        <taxon>Pezizomycotina</taxon>
        <taxon>Lecanoromycetes</taxon>
        <taxon>OSLEUM clade</taxon>
        <taxon>Umbilicariomycetidae</taxon>
        <taxon>Umbilicariales</taxon>
        <taxon>Umbilicariaceae</taxon>
        <taxon>Lasallia</taxon>
    </lineage>
</organism>
<gene>
    <name evidence="1" type="ORF">FRX48_02047</name>
</gene>
<comment type="caution">
    <text evidence="1">The sequence shown here is derived from an EMBL/GenBank/DDBJ whole genome shotgun (WGS) entry which is preliminary data.</text>
</comment>
<evidence type="ECO:0000313" key="1">
    <source>
        <dbReference type="EMBL" id="KAA6413686.1"/>
    </source>
</evidence>
<sequence>MNTTDMQSRMQDRMSSNLPPEYEALVEESTGEPPLNIDNLTSLAREQLYDKRMKEFKEFISARQAELYEQVWNVAHMDLLDPTTYQTQPSQIASTIVDESWKLPKYWIVRMNNEMLAVWATVFKEQPHSMKRLGELVRQLLNTVVMNYSCHWLNWAVSFGSLELSERAIEAPKNDVELLERMRMFQAAVGKALADPIDSYGEEPVCSVT</sequence>
<evidence type="ECO:0000313" key="2">
    <source>
        <dbReference type="Proteomes" id="UP000324767"/>
    </source>
</evidence>